<sequence>MPQVATSWDKVENEDAIIFTLRNDVLFHNGKKLTAQDGKFSFERAKGKGNDEYANINSVDILDEGTKVKINLKSLPAFVYEPIARSRILDKDAVEQNELEGLKVGSGPYQLVSLDSSEKVINLKLFDKYFDKEKIKNSQKEIVFKTISNQDTALLQLSAGTVDAVLNFPVNKVADAKNKKILQLLKMPLLNVVI</sequence>
<comment type="similarity">
    <text evidence="1">Belongs to the bacterial solute-binding protein 5 family.</text>
</comment>
<accession>A0ABQ0J2R3</accession>
<dbReference type="PANTHER" id="PTHR30290">
    <property type="entry name" value="PERIPLASMIC BINDING COMPONENT OF ABC TRANSPORTER"/>
    <property type="match status" value="1"/>
</dbReference>
<gene>
    <name evidence="5" type="primary">oppA</name>
    <name evidence="5" type="ORF">OYV_03750</name>
</gene>
<comment type="caution">
    <text evidence="5">The sequence shown here is derived from an EMBL/GenBank/DDBJ whole genome shotgun (WGS) entry which is preliminary data.</text>
</comment>
<dbReference type="PANTHER" id="PTHR30290:SF9">
    <property type="entry name" value="OLIGOPEPTIDE-BINDING PROTEIN APPA"/>
    <property type="match status" value="1"/>
</dbReference>
<evidence type="ECO:0000259" key="4">
    <source>
        <dbReference type="Pfam" id="PF00496"/>
    </source>
</evidence>
<dbReference type="InterPro" id="IPR039424">
    <property type="entry name" value="SBP_5"/>
</dbReference>
<name>A0ABQ0J2R3_9MOLU</name>
<dbReference type="Proteomes" id="UP000028900">
    <property type="component" value="Unassembled WGS sequence"/>
</dbReference>
<keyword evidence="6" id="KW-1185">Reference proteome</keyword>
<keyword evidence="2" id="KW-0813">Transport</keyword>
<reference evidence="5 6" key="2">
    <citation type="journal article" date="2014" name="Genome Announc.">
        <title>Draft Genome Sequence of 'Candidatus Phytoplasma asteris' Strain OY-V, an Unculturable Plant-Pathogenic Bacterium.</title>
        <authorList>
            <person name="Kakizawa S."/>
            <person name="Makino A."/>
            <person name="Ishii Y."/>
            <person name="Tamaki H."/>
            <person name="Kamagata Y."/>
        </authorList>
    </citation>
    <scope>NUCLEOTIDE SEQUENCE [LARGE SCALE GENOMIC DNA]</scope>
    <source>
        <strain evidence="5 6">OY-V</strain>
    </source>
</reference>
<dbReference type="Pfam" id="PF00496">
    <property type="entry name" value="SBP_bac_5"/>
    <property type="match status" value="1"/>
</dbReference>
<protein>
    <submittedName>
        <fullName evidence="5">ABC-type dipeptide transport system, periplasmic component</fullName>
    </submittedName>
</protein>
<feature type="domain" description="Solute-binding protein family 5" evidence="4">
    <location>
        <begin position="2"/>
        <end position="184"/>
    </location>
</feature>
<dbReference type="InterPro" id="IPR000914">
    <property type="entry name" value="SBP_5_dom"/>
</dbReference>
<evidence type="ECO:0000256" key="2">
    <source>
        <dbReference type="ARBA" id="ARBA00022448"/>
    </source>
</evidence>
<dbReference type="Gene3D" id="3.40.190.10">
    <property type="entry name" value="Periplasmic binding protein-like II"/>
    <property type="match status" value="1"/>
</dbReference>
<dbReference type="EMBL" id="BBIY01000030">
    <property type="protein sequence ID" value="GAK73890.1"/>
    <property type="molecule type" value="Genomic_DNA"/>
</dbReference>
<evidence type="ECO:0000256" key="3">
    <source>
        <dbReference type="ARBA" id="ARBA00022729"/>
    </source>
</evidence>
<reference evidence="6" key="1">
    <citation type="journal article" date="2014" name="Genome Announc.">
        <title>Draft Genome Sequence of ''Candidatus Phytoplasma asteris'' Strain OY-V, an Unculturable Plant-Pathogenic Bacterium.</title>
        <authorList>
            <person name="Kakizawa S."/>
            <person name="Makino A."/>
            <person name="Ishii Y."/>
            <person name="Tamaki H."/>
            <person name="Kamagata Y."/>
        </authorList>
    </citation>
    <scope>NUCLEOTIDE SEQUENCE [LARGE SCALE GENOMIC DNA]</scope>
    <source>
        <strain evidence="6">OY-V</strain>
    </source>
</reference>
<keyword evidence="3" id="KW-0732">Signal</keyword>
<evidence type="ECO:0000256" key="1">
    <source>
        <dbReference type="ARBA" id="ARBA00005695"/>
    </source>
</evidence>
<evidence type="ECO:0000313" key="5">
    <source>
        <dbReference type="EMBL" id="GAK73890.1"/>
    </source>
</evidence>
<evidence type="ECO:0000313" key="6">
    <source>
        <dbReference type="Proteomes" id="UP000028900"/>
    </source>
</evidence>
<organism evidence="5 6">
    <name type="scientific">'Chrysanthemum coronarium' phytoplasma</name>
    <dbReference type="NCBI Taxonomy" id="1520703"/>
    <lineage>
        <taxon>Bacteria</taxon>
        <taxon>Bacillati</taxon>
        <taxon>Mycoplasmatota</taxon>
        <taxon>Mollicutes</taxon>
        <taxon>Acholeplasmatales</taxon>
        <taxon>Acholeplasmataceae</taxon>
        <taxon>Candidatus Phytoplasma</taxon>
        <taxon>16SrI (Aster yellows group)</taxon>
    </lineage>
</organism>
<proteinExistence type="inferred from homology"/>
<dbReference type="RefSeq" id="WP_052360395.1">
    <property type="nucleotide sequence ID" value="NZ_BBIY01000030.1"/>
</dbReference>
<dbReference type="SUPFAM" id="SSF53850">
    <property type="entry name" value="Periplasmic binding protein-like II"/>
    <property type="match status" value="1"/>
</dbReference>